<evidence type="ECO:0000256" key="1">
    <source>
        <dbReference type="ARBA" id="ARBA00023015"/>
    </source>
</evidence>
<dbReference type="Gene3D" id="1.10.10.10">
    <property type="entry name" value="Winged helix-like DNA-binding domain superfamily/Winged helix DNA-binding domain"/>
    <property type="match status" value="1"/>
</dbReference>
<dbReference type="Pfam" id="PF13191">
    <property type="entry name" value="AAA_16"/>
    <property type="match status" value="1"/>
</dbReference>
<dbReference type="PANTHER" id="PTHR44688">
    <property type="entry name" value="DNA-BINDING TRANSCRIPTIONAL ACTIVATOR DEVR_DOSR"/>
    <property type="match status" value="1"/>
</dbReference>
<keyword evidence="1" id="KW-0805">Transcription regulation</keyword>
<dbReference type="InterPro" id="IPR041664">
    <property type="entry name" value="AAA_16"/>
</dbReference>
<organism evidence="5 6">
    <name type="scientific">Humibacillus xanthopallidus</name>
    <dbReference type="NCBI Taxonomy" id="412689"/>
    <lineage>
        <taxon>Bacteria</taxon>
        <taxon>Bacillati</taxon>
        <taxon>Actinomycetota</taxon>
        <taxon>Actinomycetes</taxon>
        <taxon>Micrococcales</taxon>
        <taxon>Intrasporangiaceae</taxon>
        <taxon>Humibacillus</taxon>
    </lineage>
</organism>
<dbReference type="PROSITE" id="PS50043">
    <property type="entry name" value="HTH_LUXR_2"/>
    <property type="match status" value="1"/>
</dbReference>
<proteinExistence type="predicted"/>
<sequence>MPLPGTKLRAPTPRRLLVPRERLLVRLRADAETVPRLVLVSAPAGFGKTTLLSQWLTPASRAAGDHAGMPPASLTRPPPPAPRVAWLSLDAADAELRTFLTHLVAALQLVAPAVGADALVLMDTDRPLPVHDVAASLLDDLDALPGHTVLALDDYHVIDDPQVHDAVALLLDHLPPQVTLALTTRVDPPLPLARLRARGELLEVRAADLRFTPDEAEAFLNHVMDLGLEPRLVAALEARTEGWAAGLQLAALSARGHLTANRGEAAYGSDTAYSSVAVPGDVATFVEDFTGSHRFVLDYLVEEVLATQPEQVRTFLLETSVLDQLTGPLCEALTGCCDGRQLLAALEHDNLFLVPLDDERAWYRYHHLFADALRARLRAEQPGRVVTLHRAASDWHAEHGSLGDAISHALAAVDVDRAADLLELTLPEARRQRRDRELRDWLNALPEDVVRGRALLATQMVPARLSTGDLGGAERWLDDGDRALLSVDLEPVPYVLPGGRLADAARARRQELRGLPAQVAVYRAAIAQARGDIDATIVHARRALQLAGPDDHVARSGGAGFLGLAAWASGDLATAVDTFGEAVQSMRASGGLTDELGATVVLATMWLARGQPAEAQRLYEEALARADAHPGATLSTTGDLHVGLADTLRERGLLEGAAAHLRTARELGERASLPENRHRWFTAMAGLLVASGDLPGAIARLDEAEPLFVRGFFPDVRPIPAIRARVHIAQGRLEDAASWARAHHVTPDDPADYLSEFDQLTLARLLVAQHHADRATDSLRRALSLLDRIAYAATAADRGGSVVETLVVRALTRRQSDPSTALADLGSALRTGVPAGYCRLFLDEGEPMIELLRAAASRPDLPGSAEAAALLDAEEAALLDAEARQRKGRAQPAAPTTLGSEPLSEREIEVLRLLASDLTGPEIANHLHVSVNTFRTHTRHIFTKLDVRTRRSAVSRAGELRLL</sequence>
<dbReference type="SUPFAM" id="SSF48452">
    <property type="entry name" value="TPR-like"/>
    <property type="match status" value="1"/>
</dbReference>
<evidence type="ECO:0000313" key="6">
    <source>
        <dbReference type="Proteomes" id="UP000320085"/>
    </source>
</evidence>
<dbReference type="Pfam" id="PF25873">
    <property type="entry name" value="WHD_MalT"/>
    <property type="match status" value="1"/>
</dbReference>
<dbReference type="InterPro" id="IPR027417">
    <property type="entry name" value="P-loop_NTPase"/>
</dbReference>
<dbReference type="EMBL" id="VFQF01000002">
    <property type="protein sequence ID" value="TQN45592.1"/>
    <property type="molecule type" value="Genomic_DNA"/>
</dbReference>
<dbReference type="OrthoDB" id="134985at2"/>
<dbReference type="AlphaFoldDB" id="A0A543PND6"/>
<dbReference type="CDD" id="cd06170">
    <property type="entry name" value="LuxR_C_like"/>
    <property type="match status" value="1"/>
</dbReference>
<dbReference type="SUPFAM" id="SSF46894">
    <property type="entry name" value="C-terminal effector domain of the bipartite response regulators"/>
    <property type="match status" value="1"/>
</dbReference>
<keyword evidence="3" id="KW-0804">Transcription</keyword>
<dbReference type="SUPFAM" id="SSF52540">
    <property type="entry name" value="P-loop containing nucleoside triphosphate hydrolases"/>
    <property type="match status" value="1"/>
</dbReference>
<dbReference type="InterPro" id="IPR059106">
    <property type="entry name" value="WHD_MalT"/>
</dbReference>
<name>A0A543PND6_9MICO</name>
<dbReference type="InterPro" id="IPR000792">
    <property type="entry name" value="Tscrpt_reg_LuxR_C"/>
</dbReference>
<dbReference type="RefSeq" id="WP_141822216.1">
    <property type="nucleotide sequence ID" value="NZ_BAAAQC010000010.1"/>
</dbReference>
<evidence type="ECO:0000256" key="2">
    <source>
        <dbReference type="ARBA" id="ARBA00023125"/>
    </source>
</evidence>
<dbReference type="Proteomes" id="UP000320085">
    <property type="component" value="Unassembled WGS sequence"/>
</dbReference>
<feature type="domain" description="HTH luxR-type" evidence="4">
    <location>
        <begin position="896"/>
        <end position="961"/>
    </location>
</feature>
<dbReference type="Pfam" id="PF17874">
    <property type="entry name" value="TPR_MalT"/>
    <property type="match status" value="1"/>
</dbReference>
<evidence type="ECO:0000313" key="5">
    <source>
        <dbReference type="EMBL" id="TQN45592.1"/>
    </source>
</evidence>
<protein>
    <submittedName>
        <fullName evidence="5">LuxR family maltose regulon positive regulatory protein</fullName>
    </submittedName>
</protein>
<dbReference type="InterPro" id="IPR011990">
    <property type="entry name" value="TPR-like_helical_dom_sf"/>
</dbReference>
<dbReference type="InterPro" id="IPR036388">
    <property type="entry name" value="WH-like_DNA-bd_sf"/>
</dbReference>
<comment type="caution">
    <text evidence="5">The sequence shown here is derived from an EMBL/GenBank/DDBJ whole genome shotgun (WGS) entry which is preliminary data.</text>
</comment>
<evidence type="ECO:0000256" key="3">
    <source>
        <dbReference type="ARBA" id="ARBA00023163"/>
    </source>
</evidence>
<dbReference type="SMART" id="SM00421">
    <property type="entry name" value="HTH_LUXR"/>
    <property type="match status" value="1"/>
</dbReference>
<dbReference type="InterPro" id="IPR016032">
    <property type="entry name" value="Sig_transdc_resp-reg_C-effctor"/>
</dbReference>
<accession>A0A543PND6</accession>
<dbReference type="PANTHER" id="PTHR44688:SF25">
    <property type="entry name" value="HTH LUXR-TYPE DOMAIN-CONTAINING PROTEIN"/>
    <property type="match status" value="1"/>
</dbReference>
<dbReference type="Pfam" id="PF00196">
    <property type="entry name" value="GerE"/>
    <property type="match status" value="1"/>
</dbReference>
<keyword evidence="2" id="KW-0238">DNA-binding</keyword>
<dbReference type="InterPro" id="IPR041617">
    <property type="entry name" value="TPR_MalT"/>
</dbReference>
<dbReference type="GO" id="GO:0003677">
    <property type="term" value="F:DNA binding"/>
    <property type="evidence" value="ECO:0007669"/>
    <property type="project" value="UniProtKB-KW"/>
</dbReference>
<evidence type="ECO:0000259" key="4">
    <source>
        <dbReference type="PROSITE" id="PS50043"/>
    </source>
</evidence>
<dbReference type="PRINTS" id="PR00038">
    <property type="entry name" value="HTHLUXR"/>
</dbReference>
<gene>
    <name evidence="5" type="ORF">FHX52_2290</name>
</gene>
<reference evidence="5 6" key="1">
    <citation type="submission" date="2019-06" db="EMBL/GenBank/DDBJ databases">
        <title>Sequencing the genomes of 1000 actinobacteria strains.</title>
        <authorList>
            <person name="Klenk H.-P."/>
        </authorList>
    </citation>
    <scope>NUCLEOTIDE SEQUENCE [LARGE SCALE GENOMIC DNA]</scope>
    <source>
        <strain evidence="5 6">DSM 21776</strain>
    </source>
</reference>
<dbReference type="Gene3D" id="1.25.40.10">
    <property type="entry name" value="Tetratricopeptide repeat domain"/>
    <property type="match status" value="1"/>
</dbReference>
<dbReference type="GO" id="GO:0006355">
    <property type="term" value="P:regulation of DNA-templated transcription"/>
    <property type="evidence" value="ECO:0007669"/>
    <property type="project" value="InterPro"/>
</dbReference>